<keyword evidence="1" id="KW-0472">Membrane</keyword>
<dbReference type="GO" id="GO:0006629">
    <property type="term" value="P:lipid metabolic process"/>
    <property type="evidence" value="ECO:0007669"/>
    <property type="project" value="InterPro"/>
</dbReference>
<dbReference type="Pfam" id="PF03009">
    <property type="entry name" value="GDPD"/>
    <property type="match status" value="1"/>
</dbReference>
<dbReference type="PANTHER" id="PTHR46211:SF8">
    <property type="entry name" value="PHOSPHODIESTERASE"/>
    <property type="match status" value="1"/>
</dbReference>
<dbReference type="GO" id="GO:0008081">
    <property type="term" value="F:phosphoric diester hydrolase activity"/>
    <property type="evidence" value="ECO:0007669"/>
    <property type="project" value="InterPro"/>
</dbReference>
<dbReference type="Pfam" id="PF10110">
    <property type="entry name" value="GPDPase_memb"/>
    <property type="match status" value="1"/>
</dbReference>
<name>A0A1I0CFR1_9FIRM</name>
<proteinExistence type="predicted"/>
<feature type="transmembrane region" description="Helical" evidence="1">
    <location>
        <begin position="12"/>
        <end position="31"/>
    </location>
</feature>
<dbReference type="PANTHER" id="PTHR46211">
    <property type="entry name" value="GLYCEROPHOSPHORYL DIESTER PHOSPHODIESTERASE"/>
    <property type="match status" value="1"/>
</dbReference>
<dbReference type="AlphaFoldDB" id="A0A1I0CFR1"/>
<dbReference type="Gene3D" id="3.20.20.190">
    <property type="entry name" value="Phosphatidylinositol (PI) phosphodiesterase"/>
    <property type="match status" value="1"/>
</dbReference>
<keyword evidence="1" id="KW-1133">Transmembrane helix</keyword>
<accession>A0A1I0CFR1</accession>
<feature type="transmembrane region" description="Helical" evidence="1">
    <location>
        <begin position="259"/>
        <end position="278"/>
    </location>
</feature>
<keyword evidence="4" id="KW-1185">Reference proteome</keyword>
<reference evidence="4" key="1">
    <citation type="submission" date="2016-10" db="EMBL/GenBank/DDBJ databases">
        <authorList>
            <person name="Varghese N."/>
            <person name="Submissions S."/>
        </authorList>
    </citation>
    <scope>NUCLEOTIDE SEQUENCE [LARGE SCALE GENOMIC DNA]</scope>
    <source>
        <strain evidence="4">DSM 1551</strain>
    </source>
</reference>
<dbReference type="InterPro" id="IPR030395">
    <property type="entry name" value="GP_PDE_dom"/>
</dbReference>
<protein>
    <submittedName>
        <fullName evidence="3">Glycerophosphoryl diester phosphodiesterase</fullName>
    </submittedName>
</protein>
<sequence length="702" mass="82661">MKNNFIKILKFEIFYKIITIIILLPFLNKVLQMYLNNHSAVGIVFNQNILFGFFSFKGILVVLFLLVYSLLIVLYEYSVIINMISLYVKQRPFRIYEVMKVSFINLKGLKHPSIIICGLYYLLILPLAHIGYLNALIPSFKVPNFIFGELSLTFSGNILIVLIYLLYYGVYLLLLFVPFYMILKKENFIKAFKDNFALYKKLEIKDRFILIAILVIWFIVETKIIMLLPDAVIKNTDFNRFFLRNMIISARFRIYFFEYLVYTFITIIGMYFFYYFYLKIINKYDQELLNVNLDHEISQKLDNTLIQTKLKASNLTKFINKYILTNKFYLKHTFIINTILIISVVILITCLFSDSIYLISVLLIIILFLYFIASIYNFYELKTTGKSSILDNRNSAIFYPYQIIKRYLSQSKLYKKHPKIISFILITMSGLLISMYLQLPGKIHQPIIIGHRGSKYGVENTYEAIIKAQNNHSDYAEIDVQLSKDGIPVVIHDTNLLRLAHLDREVSSMTANELEKVTVYERQYQGNIITLDHLLKKLKKEKIKLLIELKADNNQIELSEKVINIVEQNNFENRTIYMSLDYEIVEFLQEKRPEWWIGYCIYGSAGQIDASIWKLKIDFLAVEENMITVNFVDKANSNWIPIYVWSVDDKIKMDQYLDIGVSGIITNYPDRSYEVVKKYLEKNHQYYPYQIINNGSLQPIIN</sequence>
<dbReference type="SUPFAM" id="SSF51695">
    <property type="entry name" value="PLC-like phosphodiesterases"/>
    <property type="match status" value="1"/>
</dbReference>
<evidence type="ECO:0000313" key="4">
    <source>
        <dbReference type="Proteomes" id="UP000198558"/>
    </source>
</evidence>
<feature type="transmembrane region" description="Helical" evidence="1">
    <location>
        <begin position="114"/>
        <end position="137"/>
    </location>
</feature>
<evidence type="ECO:0000256" key="1">
    <source>
        <dbReference type="SAM" id="Phobius"/>
    </source>
</evidence>
<feature type="transmembrane region" description="Helical" evidence="1">
    <location>
        <begin position="328"/>
        <end position="349"/>
    </location>
</feature>
<feature type="transmembrane region" description="Helical" evidence="1">
    <location>
        <begin position="420"/>
        <end position="439"/>
    </location>
</feature>
<feature type="transmembrane region" description="Helical" evidence="1">
    <location>
        <begin position="157"/>
        <end position="183"/>
    </location>
</feature>
<dbReference type="OrthoDB" id="384721at2"/>
<dbReference type="GeneID" id="78287492"/>
<dbReference type="RefSeq" id="WP_092352074.1">
    <property type="nucleotide sequence ID" value="NZ_FOIN01000003.1"/>
</dbReference>
<dbReference type="InterPro" id="IPR018476">
    <property type="entry name" value="GlyceroP-diester-Pdiesterase_M"/>
</dbReference>
<dbReference type="InterPro" id="IPR017946">
    <property type="entry name" value="PLC-like_Pdiesterase_TIM-brl"/>
</dbReference>
<organism evidence="3 4">
    <name type="scientific">Thomasclavelia cocleata</name>
    <dbReference type="NCBI Taxonomy" id="69824"/>
    <lineage>
        <taxon>Bacteria</taxon>
        <taxon>Bacillati</taxon>
        <taxon>Bacillota</taxon>
        <taxon>Erysipelotrichia</taxon>
        <taxon>Erysipelotrichales</taxon>
        <taxon>Coprobacillaceae</taxon>
        <taxon>Thomasclavelia</taxon>
    </lineage>
</organism>
<dbReference type="PROSITE" id="PS51704">
    <property type="entry name" value="GP_PDE"/>
    <property type="match status" value="1"/>
</dbReference>
<feature type="transmembrane region" description="Helical" evidence="1">
    <location>
        <begin position="355"/>
        <end position="379"/>
    </location>
</feature>
<evidence type="ECO:0000313" key="3">
    <source>
        <dbReference type="EMBL" id="SET18437.1"/>
    </source>
</evidence>
<dbReference type="Proteomes" id="UP000198558">
    <property type="component" value="Unassembled WGS sequence"/>
</dbReference>
<dbReference type="EMBL" id="FOIN01000003">
    <property type="protein sequence ID" value="SET18437.1"/>
    <property type="molecule type" value="Genomic_DNA"/>
</dbReference>
<feature type="transmembrane region" description="Helical" evidence="1">
    <location>
        <begin position="208"/>
        <end position="228"/>
    </location>
</feature>
<gene>
    <name evidence="3" type="ORF">SAMN04489758_10331</name>
</gene>
<feature type="domain" description="GP-PDE" evidence="2">
    <location>
        <begin position="446"/>
        <end position="676"/>
    </location>
</feature>
<feature type="transmembrane region" description="Helical" evidence="1">
    <location>
        <begin position="51"/>
        <end position="75"/>
    </location>
</feature>
<keyword evidence="1" id="KW-0812">Transmembrane</keyword>
<evidence type="ECO:0000259" key="2">
    <source>
        <dbReference type="PROSITE" id="PS51704"/>
    </source>
</evidence>